<protein>
    <recommendedName>
        <fullName evidence="1">SGNH hydrolase-type esterase domain-containing protein</fullName>
    </recommendedName>
</protein>
<sequence>MTQYSPKQLLPLAQRTGRWVVKTIKGQATLYTTNLGSTIRFNITGALSFDLQTVNNGHPGFPHQVYAWRYDQQPWQRFQVQGPSISLQLPDRHRHLVEIMTAGNSDFDEVWTGQEGFAINGIAVNGGQLTPATKRPLVDFIGDSITAGCWVMGKHAAVDYRPESNYVGIASDQLAIDGVRIAYSAAGVLRPGTGGVPTAKDFLGAIDNVTPWKANQPRVVVVNLGVNDRRFASDQFTRAYDQFLGQVATTFPGSKVLVLTPFSQTFQNQISQLAAHHQFQLVNTTGWCQDFTDGLHPNQNGSSTAAYHLVPVLKAALAESRRIHP</sequence>
<dbReference type="RefSeq" id="WP_003715572.1">
    <property type="nucleotide sequence ID" value="NZ_AZGE01000010.1"/>
</dbReference>
<accession>A0A0R1WC84</accession>
<dbReference type="InterPro" id="IPR013830">
    <property type="entry name" value="SGNH_hydro"/>
</dbReference>
<dbReference type="Gene3D" id="3.40.50.1110">
    <property type="entry name" value="SGNH hydrolase"/>
    <property type="match status" value="1"/>
</dbReference>
<dbReference type="InterPro" id="IPR036514">
    <property type="entry name" value="SGNH_hydro_sf"/>
</dbReference>
<feature type="domain" description="SGNH hydrolase-type esterase" evidence="1">
    <location>
        <begin position="140"/>
        <end position="301"/>
    </location>
</feature>
<evidence type="ECO:0000313" key="2">
    <source>
        <dbReference type="EMBL" id="KRM15552.1"/>
    </source>
</evidence>
<name>A0A0R1WC84_9LACO</name>
<evidence type="ECO:0000259" key="1">
    <source>
        <dbReference type="Pfam" id="PF13472"/>
    </source>
</evidence>
<dbReference type="AlphaFoldDB" id="A0A0R1WC84"/>
<dbReference type="SUPFAM" id="SSF52266">
    <property type="entry name" value="SGNH hydrolase"/>
    <property type="match status" value="1"/>
</dbReference>
<reference evidence="2 3" key="1">
    <citation type="journal article" date="2015" name="Genome Announc.">
        <title>Expanding the biotechnology potential of lactobacilli through comparative genomics of 213 strains and associated genera.</title>
        <authorList>
            <person name="Sun Z."/>
            <person name="Harris H.M."/>
            <person name="McCann A."/>
            <person name="Guo C."/>
            <person name="Argimon S."/>
            <person name="Zhang W."/>
            <person name="Yang X."/>
            <person name="Jeffery I.B."/>
            <person name="Cooney J.C."/>
            <person name="Kagawa T.F."/>
            <person name="Liu W."/>
            <person name="Song Y."/>
            <person name="Salvetti E."/>
            <person name="Wrobel A."/>
            <person name="Rasinkangas P."/>
            <person name="Parkhill J."/>
            <person name="Rea M.C."/>
            <person name="O'Sullivan O."/>
            <person name="Ritari J."/>
            <person name="Douillard F.P."/>
            <person name="Paul Ross R."/>
            <person name="Yang R."/>
            <person name="Briner A.E."/>
            <person name="Felis G.E."/>
            <person name="de Vos W.M."/>
            <person name="Barrangou R."/>
            <person name="Klaenhammer T.R."/>
            <person name="Caufield P.W."/>
            <person name="Cui Y."/>
            <person name="Zhang H."/>
            <person name="O'Toole P.W."/>
        </authorList>
    </citation>
    <scope>NUCLEOTIDE SEQUENCE [LARGE SCALE GENOMIC DNA]</scope>
    <source>
        <strain evidence="2 3">DSM 4864</strain>
    </source>
</reference>
<organism evidence="2 3">
    <name type="scientific">Limosilactobacillus oris DSM 4864</name>
    <dbReference type="NCBI Taxonomy" id="1423779"/>
    <lineage>
        <taxon>Bacteria</taxon>
        <taxon>Bacillati</taxon>
        <taxon>Bacillota</taxon>
        <taxon>Bacilli</taxon>
        <taxon>Lactobacillales</taxon>
        <taxon>Lactobacillaceae</taxon>
        <taxon>Limosilactobacillus</taxon>
    </lineage>
</organism>
<dbReference type="PANTHER" id="PTHR37834:SF2">
    <property type="entry name" value="ESTERASE, SGNH HYDROLASE-TYPE"/>
    <property type="match status" value="1"/>
</dbReference>
<dbReference type="InterPro" id="IPR052762">
    <property type="entry name" value="PCW_deacetylase/CE"/>
</dbReference>
<proteinExistence type="predicted"/>
<dbReference type="Proteomes" id="UP000050973">
    <property type="component" value="Unassembled WGS sequence"/>
</dbReference>
<gene>
    <name evidence="2" type="ORF">FC49_GL000334</name>
</gene>
<dbReference type="EMBL" id="AZGE01000010">
    <property type="protein sequence ID" value="KRM15552.1"/>
    <property type="molecule type" value="Genomic_DNA"/>
</dbReference>
<dbReference type="PANTHER" id="PTHR37834">
    <property type="entry name" value="GDSL-LIKE LIPASE/ACYLHYDROLASE DOMAIN PROTEIN (AFU_ORTHOLOGUE AFUA_2G00620)"/>
    <property type="match status" value="1"/>
</dbReference>
<evidence type="ECO:0000313" key="3">
    <source>
        <dbReference type="Proteomes" id="UP000050973"/>
    </source>
</evidence>
<dbReference type="PATRIC" id="fig|1423779.3.peg.339"/>
<comment type="caution">
    <text evidence="2">The sequence shown here is derived from an EMBL/GenBank/DDBJ whole genome shotgun (WGS) entry which is preliminary data.</text>
</comment>
<dbReference type="Pfam" id="PF13472">
    <property type="entry name" value="Lipase_GDSL_2"/>
    <property type="match status" value="1"/>
</dbReference>